<feature type="signal peptide" evidence="2">
    <location>
        <begin position="1"/>
        <end position="17"/>
    </location>
</feature>
<feature type="chain" id="PRO_5014342248" evidence="2">
    <location>
        <begin position="18"/>
        <end position="690"/>
    </location>
</feature>
<protein>
    <submittedName>
        <fullName evidence="3">Uncharacterized protein</fullName>
    </submittedName>
</protein>
<dbReference type="Proteomes" id="UP000235672">
    <property type="component" value="Unassembled WGS sequence"/>
</dbReference>
<evidence type="ECO:0000313" key="4">
    <source>
        <dbReference type="Proteomes" id="UP000235672"/>
    </source>
</evidence>
<feature type="region of interest" description="Disordered" evidence="1">
    <location>
        <begin position="420"/>
        <end position="442"/>
    </location>
</feature>
<name>A0A2J6Q5J4_9HELO</name>
<evidence type="ECO:0000313" key="3">
    <source>
        <dbReference type="EMBL" id="PMD21556.1"/>
    </source>
</evidence>
<dbReference type="AlphaFoldDB" id="A0A2J6Q5J4"/>
<keyword evidence="2" id="KW-0732">Signal</keyword>
<organism evidence="3 4">
    <name type="scientific">Hyaloscypha hepaticicola</name>
    <dbReference type="NCBI Taxonomy" id="2082293"/>
    <lineage>
        <taxon>Eukaryota</taxon>
        <taxon>Fungi</taxon>
        <taxon>Dikarya</taxon>
        <taxon>Ascomycota</taxon>
        <taxon>Pezizomycotina</taxon>
        <taxon>Leotiomycetes</taxon>
        <taxon>Helotiales</taxon>
        <taxon>Hyaloscyphaceae</taxon>
        <taxon>Hyaloscypha</taxon>
    </lineage>
</organism>
<evidence type="ECO:0000256" key="2">
    <source>
        <dbReference type="SAM" id="SignalP"/>
    </source>
</evidence>
<evidence type="ECO:0000256" key="1">
    <source>
        <dbReference type="SAM" id="MobiDB-lite"/>
    </source>
</evidence>
<accession>A0A2J6Q5J4</accession>
<sequence length="690" mass="69740">MSPFLFGLFGLASVVLAQTQNCVLEVPPNPLSAKGLATPYKMSGCDQTQFATEACFVEAAILDPATGAIQIYNPLVINQNSTRAGVDFITPVVPTLPANAVVGIFFGSNAVTLTLSGDTATCVNGDGNSVFGQFAYCNTPAFFKAAYSAVSNGLLKVPPPGTTTKAATVQPCPVTRDFRMVDMDQSDNVDSTYLLINGKTLAQNTPANAAKYKNSSQIQNGSDNLLLNAFLSPTLGCSAGTFSAPCITCATGSSPAMALNEIQSQFFVPAGGPALVPLDDDFTVDTSSNGNITQSLIKTNLYRAGVGQPQAADAANASAVTYCTRYAESGLFIASNEALFTGETSPAPGASNNLFTFMANRFATSFGPVPSLGCQTIFGLADSPVNQTTDGNGVVIAATINTKVLQDIVDGKILPLGSTSTTSNSVNTTTSTSSSNSLHTTVSTSTTSLSKTNLTATTLVKGNVGITTSSLSLSTTSTSALATTTSISTTSTTTVLVEVVSFFVFVLNLGGVTPGVTGNIGSFLVLEEVFIDLPSAASAACTHQFNTCASLAGAAFSGTDCLQQLNTCKGVASTASPTATTPATLTATATVPTSTNTNAAATATGTPANNADAVAPGSGASASNCPVVPALTVSSCTASATATVTVTVSAQSGAAAASGVAAATKAVHQHAHLRHRAPGGRPTIIPHWKA</sequence>
<gene>
    <name evidence="3" type="ORF">NA56DRAFT_645393</name>
</gene>
<keyword evidence="4" id="KW-1185">Reference proteome</keyword>
<dbReference type="EMBL" id="KZ613480">
    <property type="protein sequence ID" value="PMD21556.1"/>
    <property type="molecule type" value="Genomic_DNA"/>
</dbReference>
<reference evidence="3 4" key="1">
    <citation type="submission" date="2016-05" db="EMBL/GenBank/DDBJ databases">
        <title>A degradative enzymes factory behind the ericoid mycorrhizal symbiosis.</title>
        <authorList>
            <consortium name="DOE Joint Genome Institute"/>
            <person name="Martino E."/>
            <person name="Morin E."/>
            <person name="Grelet G."/>
            <person name="Kuo A."/>
            <person name="Kohler A."/>
            <person name="Daghino S."/>
            <person name="Barry K."/>
            <person name="Choi C."/>
            <person name="Cichocki N."/>
            <person name="Clum A."/>
            <person name="Copeland A."/>
            <person name="Hainaut M."/>
            <person name="Haridas S."/>
            <person name="Labutti K."/>
            <person name="Lindquist E."/>
            <person name="Lipzen A."/>
            <person name="Khouja H.-R."/>
            <person name="Murat C."/>
            <person name="Ohm R."/>
            <person name="Olson A."/>
            <person name="Spatafora J."/>
            <person name="Veneault-Fourrey C."/>
            <person name="Henrissat B."/>
            <person name="Grigoriev I."/>
            <person name="Martin F."/>
            <person name="Perotto S."/>
        </authorList>
    </citation>
    <scope>NUCLEOTIDE SEQUENCE [LARGE SCALE GENOMIC DNA]</scope>
    <source>
        <strain evidence="3 4">UAMH 7357</strain>
    </source>
</reference>
<dbReference type="OrthoDB" id="3539785at2759"/>
<proteinExistence type="predicted"/>